<feature type="signal peptide" evidence="4">
    <location>
        <begin position="1"/>
        <end position="26"/>
    </location>
</feature>
<dbReference type="AlphaFoldDB" id="A0A8C7PJP0"/>
<proteinExistence type="predicted"/>
<keyword evidence="1 4" id="KW-0732">Signal</keyword>
<feature type="compositionally biased region" description="Basic and acidic residues" evidence="3">
    <location>
        <begin position="312"/>
        <end position="337"/>
    </location>
</feature>
<dbReference type="Gene3D" id="2.60.40.4100">
    <property type="entry name" value="Zona pellucida, ZP-C domain"/>
    <property type="match status" value="1"/>
</dbReference>
<evidence type="ECO:0000313" key="7">
    <source>
        <dbReference type="Proteomes" id="UP000694395"/>
    </source>
</evidence>
<evidence type="ECO:0000313" key="6">
    <source>
        <dbReference type="Ensembl" id="ENSOMYP00000023564.2"/>
    </source>
</evidence>
<dbReference type="GeneTree" id="ENSGT00940000156038"/>
<feature type="chain" id="PRO_5035434402" description="ZP domain-containing protein" evidence="4">
    <location>
        <begin position="27"/>
        <end position="351"/>
    </location>
</feature>
<dbReference type="Gene3D" id="2.60.40.3210">
    <property type="entry name" value="Zona pellucida, ZP-N domain"/>
    <property type="match status" value="1"/>
</dbReference>
<feature type="domain" description="ZP" evidence="5">
    <location>
        <begin position="61"/>
        <end position="321"/>
    </location>
</feature>
<protein>
    <recommendedName>
        <fullName evidence="5">ZP domain-containing protein</fullName>
    </recommendedName>
</protein>
<dbReference type="Ensembl" id="ENSOMYT00000025812.2">
    <property type="protein sequence ID" value="ENSOMYP00000023564.2"/>
    <property type="gene ID" value="ENSOMYG00000011228.2"/>
</dbReference>
<dbReference type="InterPro" id="IPR042235">
    <property type="entry name" value="ZP-C_dom"/>
</dbReference>
<evidence type="ECO:0000256" key="1">
    <source>
        <dbReference type="ARBA" id="ARBA00022729"/>
    </source>
</evidence>
<accession>A0A8C7PJP0</accession>
<dbReference type="PROSITE" id="PS51034">
    <property type="entry name" value="ZP_2"/>
    <property type="match status" value="1"/>
</dbReference>
<dbReference type="Pfam" id="PF23344">
    <property type="entry name" value="ZP-N"/>
    <property type="match status" value="1"/>
</dbReference>
<reference evidence="6" key="2">
    <citation type="submission" date="2025-08" db="UniProtKB">
        <authorList>
            <consortium name="Ensembl"/>
        </authorList>
    </citation>
    <scope>IDENTIFICATION</scope>
</reference>
<keyword evidence="7" id="KW-1185">Reference proteome</keyword>
<dbReference type="Pfam" id="PF00100">
    <property type="entry name" value="Zona_pellucida"/>
    <property type="match status" value="1"/>
</dbReference>
<dbReference type="InterPro" id="IPR001507">
    <property type="entry name" value="ZP_dom"/>
</dbReference>
<sequence>MGLLVMTSGALLLFHLYLSPVPFTCTCQDGFAGNGITCYDPKICESGSCCRQGYRWSSILGCVDVDECSLPDQAHLEAAGINATTAHLADRRCSAHEDRNGMVWYQVERREGHCGNTVKTNGTHTVYSNSIFVYPVDAQKDSPLSFPFSCIYPLEIESSLDVPIRPHLPTDNAVVAVGAKARASMFLYRNSNYTEPYPAGQAVTLLVGSTLHVGVSVEESDPELFVVVLDDCFTTESPSPDNLLRYYIIQDSCPSHRTHARFSALLYGGYRYVFLIPRVTARSLKSYLQPFWGNLEERDSINQPENASNAYSRDDFRHSRATRVTRETNLKGRERSPLHPPVEGEMIARGR</sequence>
<reference evidence="6" key="3">
    <citation type="submission" date="2025-09" db="UniProtKB">
        <authorList>
            <consortium name="Ensembl"/>
        </authorList>
    </citation>
    <scope>IDENTIFICATION</scope>
</reference>
<evidence type="ECO:0000256" key="2">
    <source>
        <dbReference type="ARBA" id="ARBA00023157"/>
    </source>
</evidence>
<evidence type="ECO:0000256" key="3">
    <source>
        <dbReference type="SAM" id="MobiDB-lite"/>
    </source>
</evidence>
<dbReference type="PANTHER" id="PTHR14002:SF40">
    <property type="entry name" value="UROMODULIN"/>
    <property type="match status" value="1"/>
</dbReference>
<keyword evidence="2" id="KW-1015">Disulfide bond</keyword>
<dbReference type="PANTHER" id="PTHR14002">
    <property type="entry name" value="ENDOGLIN/TGF-BETA RECEPTOR TYPE III"/>
    <property type="match status" value="1"/>
</dbReference>
<reference evidence="6" key="1">
    <citation type="submission" date="2020-07" db="EMBL/GenBank/DDBJ databases">
        <title>A long reads based de novo assembly of the rainbow trout Arlee double haploid line genome.</title>
        <authorList>
            <person name="Gao G."/>
            <person name="Palti Y."/>
        </authorList>
    </citation>
    <scope>NUCLEOTIDE SEQUENCE [LARGE SCALE GENOMIC DNA]</scope>
</reference>
<feature type="region of interest" description="Disordered" evidence="3">
    <location>
        <begin position="303"/>
        <end position="351"/>
    </location>
</feature>
<evidence type="ECO:0000256" key="4">
    <source>
        <dbReference type="SAM" id="SignalP"/>
    </source>
</evidence>
<organism evidence="6 7">
    <name type="scientific">Oncorhynchus mykiss</name>
    <name type="common">Rainbow trout</name>
    <name type="synonym">Salmo gairdneri</name>
    <dbReference type="NCBI Taxonomy" id="8022"/>
    <lineage>
        <taxon>Eukaryota</taxon>
        <taxon>Metazoa</taxon>
        <taxon>Chordata</taxon>
        <taxon>Craniata</taxon>
        <taxon>Vertebrata</taxon>
        <taxon>Euteleostomi</taxon>
        <taxon>Actinopterygii</taxon>
        <taxon>Neopterygii</taxon>
        <taxon>Teleostei</taxon>
        <taxon>Protacanthopterygii</taxon>
        <taxon>Salmoniformes</taxon>
        <taxon>Salmonidae</taxon>
        <taxon>Salmoninae</taxon>
        <taxon>Oncorhynchus</taxon>
    </lineage>
</organism>
<dbReference type="InterPro" id="IPR055356">
    <property type="entry name" value="ZP-N"/>
</dbReference>
<name>A0A8C7PJP0_ONCMY</name>
<dbReference type="SMART" id="SM00241">
    <property type="entry name" value="ZP"/>
    <property type="match status" value="1"/>
</dbReference>
<dbReference type="InterPro" id="IPR055355">
    <property type="entry name" value="ZP-C"/>
</dbReference>
<dbReference type="Proteomes" id="UP000694395">
    <property type="component" value="Chromosome 14"/>
</dbReference>
<evidence type="ECO:0000259" key="5">
    <source>
        <dbReference type="PROSITE" id="PS51034"/>
    </source>
</evidence>